<name>B7B7Y8_9BACT</name>
<accession>B7B7Y8</accession>
<dbReference type="SUPFAM" id="SSF64182">
    <property type="entry name" value="DHH phosphoesterases"/>
    <property type="match status" value="1"/>
</dbReference>
<gene>
    <name evidence="3" type="ORF">PRABACTJOHN_01138</name>
</gene>
<reference evidence="3 4" key="2">
    <citation type="submission" date="2008-10" db="EMBL/GenBank/DDBJ databases">
        <authorList>
            <person name="Fulton L."/>
            <person name="Clifton S."/>
            <person name="Fulton B."/>
            <person name="Xu J."/>
            <person name="Minx P."/>
            <person name="Pepin K.H."/>
            <person name="Johnson M."/>
            <person name="Bhonagiri V."/>
            <person name="Nash W.E."/>
            <person name="Mardis E.R."/>
            <person name="Wilson R.K."/>
        </authorList>
    </citation>
    <scope>NUCLEOTIDE SEQUENCE [LARGE SCALE GENOMIC DNA]</scope>
    <source>
        <strain evidence="3 4">DSM 18315</strain>
    </source>
</reference>
<feature type="domain" description="DDH" evidence="1">
    <location>
        <begin position="41"/>
        <end position="192"/>
    </location>
</feature>
<dbReference type="HOGENOM" id="CLU_039720_0_0_10"/>
<dbReference type="Pfam" id="PF02272">
    <property type="entry name" value="DHHA1"/>
    <property type="match status" value="1"/>
</dbReference>
<dbReference type="Pfam" id="PF01368">
    <property type="entry name" value="DHH"/>
    <property type="match status" value="1"/>
</dbReference>
<dbReference type="EMBL" id="ABYH01000089">
    <property type="protein sequence ID" value="EEC97462.1"/>
    <property type="molecule type" value="Genomic_DNA"/>
</dbReference>
<sequence>MWNLKKVVPLSLKIREYMITKIIHEEKIQKAKKYVEKGESFVIVTHVTPDGDAIGSALGLYHFLTAYGKDNVTVVVPNDFPQFYKWMPGHKEIVIHEKYPDFAEQLIRDADVIFCLDFNEPKRIEKLAPAVVAAEGRRVMIDHHLNPADFCRVTMSYPEMSSTSEMVFRFICRMGMFDLINKDCAACIYTGMMTDTGSFTYNSNKPEIYTIISELIKKGIDKDLIYRKVNQVYSESRLRMMGYVLYEKMKVYPEQHAALITLSLEEMNRFHYVTGDTEGFVNLPLSIENVAFSVFIREDKDYVKISLRSVGDFPCNQFASRYFNGGGHKNASGGEFYGSLADAVAVFEKGLEEFNPNKTEDLDKHD</sequence>
<dbReference type="InterPro" id="IPR001667">
    <property type="entry name" value="DDH_dom"/>
</dbReference>
<dbReference type="CDD" id="cd00636">
    <property type="entry name" value="TroA-like"/>
    <property type="match status" value="1"/>
</dbReference>
<organism evidence="3 4">
    <name type="scientific">Parabacteroides johnsonii DSM 18315</name>
    <dbReference type="NCBI Taxonomy" id="537006"/>
    <lineage>
        <taxon>Bacteria</taxon>
        <taxon>Pseudomonadati</taxon>
        <taxon>Bacteroidota</taxon>
        <taxon>Bacteroidia</taxon>
        <taxon>Bacteroidales</taxon>
        <taxon>Tannerellaceae</taxon>
        <taxon>Parabacteroides</taxon>
    </lineage>
</organism>
<dbReference type="GO" id="GO:0003676">
    <property type="term" value="F:nucleic acid binding"/>
    <property type="evidence" value="ECO:0007669"/>
    <property type="project" value="InterPro"/>
</dbReference>
<dbReference type="Gene3D" id="3.10.310.30">
    <property type="match status" value="1"/>
</dbReference>
<dbReference type="AlphaFoldDB" id="B7B7Y8"/>
<dbReference type="InterPro" id="IPR051319">
    <property type="entry name" value="Oligoribo/pAp-PDE_c-di-AMP_PDE"/>
</dbReference>
<dbReference type="PANTHER" id="PTHR47618">
    <property type="entry name" value="BIFUNCTIONAL OLIGORIBONUCLEASE AND PAP PHOSPHATASE NRNA"/>
    <property type="match status" value="1"/>
</dbReference>
<reference evidence="3 4" key="1">
    <citation type="submission" date="2008-10" db="EMBL/GenBank/DDBJ databases">
        <title>Draft genome sequence of Parabacteroides johnsonii (DSM 18315).</title>
        <authorList>
            <person name="Sudarsanam P."/>
            <person name="Ley R."/>
            <person name="Guruge J."/>
            <person name="Turnbaugh P.J."/>
            <person name="Mahowald M."/>
            <person name="Liep D."/>
            <person name="Gordon J."/>
        </authorList>
    </citation>
    <scope>NUCLEOTIDE SEQUENCE [LARGE SCALE GENOMIC DNA]</scope>
    <source>
        <strain evidence="3 4">DSM 18315</strain>
    </source>
</reference>
<dbReference type="STRING" id="537006.PRABACTJOHN_01138"/>
<dbReference type="PANTHER" id="PTHR47618:SF1">
    <property type="entry name" value="BIFUNCTIONAL OLIGORIBONUCLEASE AND PAP PHOSPHATASE NRNA"/>
    <property type="match status" value="1"/>
</dbReference>
<feature type="domain" description="DHHA1" evidence="2">
    <location>
        <begin position="275"/>
        <end position="348"/>
    </location>
</feature>
<evidence type="ECO:0000313" key="3">
    <source>
        <dbReference type="EMBL" id="EEC97462.1"/>
    </source>
</evidence>
<evidence type="ECO:0000259" key="1">
    <source>
        <dbReference type="Pfam" id="PF01368"/>
    </source>
</evidence>
<protein>
    <submittedName>
        <fullName evidence="3">DHHA1 domain protein</fullName>
    </submittedName>
</protein>
<dbReference type="Proteomes" id="UP000005510">
    <property type="component" value="Unassembled WGS sequence"/>
</dbReference>
<dbReference type="InterPro" id="IPR003156">
    <property type="entry name" value="DHHA1_dom"/>
</dbReference>
<evidence type="ECO:0000259" key="2">
    <source>
        <dbReference type="Pfam" id="PF02272"/>
    </source>
</evidence>
<evidence type="ECO:0000313" key="4">
    <source>
        <dbReference type="Proteomes" id="UP000005510"/>
    </source>
</evidence>
<comment type="caution">
    <text evidence="3">The sequence shown here is derived from an EMBL/GenBank/DDBJ whole genome shotgun (WGS) entry which is preliminary data.</text>
</comment>
<proteinExistence type="predicted"/>
<dbReference type="Gene3D" id="3.90.1640.10">
    <property type="entry name" value="inorganic pyrophosphatase (n-terminal core)"/>
    <property type="match status" value="1"/>
</dbReference>
<dbReference type="InterPro" id="IPR038763">
    <property type="entry name" value="DHH_sf"/>
</dbReference>